<comment type="catalytic activity">
    <reaction evidence="6 7">
        <text>L-arginyl-[protein] + 2 S-adenosyl-L-methionine = N(omega),N(omega)'-dimethyl-L-arginyl-[protein] + 2 S-adenosyl-L-homocysteine + 2 H(+)</text>
        <dbReference type="Rhea" id="RHEA:48108"/>
        <dbReference type="Rhea" id="RHEA-COMP:10532"/>
        <dbReference type="Rhea" id="RHEA-COMP:11992"/>
        <dbReference type="ChEBI" id="CHEBI:15378"/>
        <dbReference type="ChEBI" id="CHEBI:29965"/>
        <dbReference type="ChEBI" id="CHEBI:57856"/>
        <dbReference type="ChEBI" id="CHEBI:59789"/>
        <dbReference type="ChEBI" id="CHEBI:88221"/>
        <dbReference type="EC" id="2.1.1.320"/>
    </reaction>
</comment>
<evidence type="ECO:0000256" key="6">
    <source>
        <dbReference type="ARBA" id="ARBA00048612"/>
    </source>
</evidence>
<keyword evidence="5 7" id="KW-0496">Mitochondrion</keyword>
<evidence type="ECO:0000313" key="8">
    <source>
        <dbReference type="EMBL" id="EPT01632.1"/>
    </source>
</evidence>
<sequence>MPRAVQRALRVSSQPLRLTPAKSTNWKHIAHSTLCASRRTFSCGGKQNLLQPVGLTPRGCRSYVAPASNPVTPIEKILLDTIKATGPISFGTYMQMCLSHPTEGYYMKTDRPVFGERGDFTTSPEISQVFGELVGVWLLSQWLYAGNSRKLRLVELGPGRGTLMHDILRVFSQFSGGREAIESIHLVETSPNMRRQQDEKLAPLATAHCWDVQWHSSTDEIPQDPTRFTLLVAHEFFDALPFNLIQKTQEGWQEVLIAAAESAALNSSVLNVDTTLPTHRDTPISHPTSRFRRVLSPLPTASSTLLGFSSARFKDLPPGSTLEISPAAFKIARKVGELVYDAAGEGSGSAGSALVVDYGAEKAFGNSFRAFKDHKIVDVFHQPGECDLTVNVDFAYLKEALAGVATPLGPLTQEAFLMRMGLPARVEALKRTATSGERAADMERAAKRLVDKTGMGSQYQVMGIVGKRTDEESVRAEERWPFVKDV</sequence>
<gene>
    <name evidence="8" type="ORF">FOMPIDRAFT_1119884</name>
</gene>
<dbReference type="SUPFAM" id="SSF53335">
    <property type="entry name" value="S-adenosyl-L-methionine-dependent methyltransferases"/>
    <property type="match status" value="1"/>
</dbReference>
<dbReference type="EC" id="2.1.1.320" evidence="7"/>
<dbReference type="GO" id="GO:0032259">
    <property type="term" value="P:methylation"/>
    <property type="evidence" value="ECO:0007669"/>
    <property type="project" value="UniProtKB-KW"/>
</dbReference>
<keyword evidence="3 7" id="KW-0489">Methyltransferase</keyword>
<dbReference type="EMBL" id="KE504140">
    <property type="protein sequence ID" value="EPT01632.1"/>
    <property type="molecule type" value="Genomic_DNA"/>
</dbReference>
<evidence type="ECO:0000256" key="3">
    <source>
        <dbReference type="ARBA" id="ARBA00022603"/>
    </source>
</evidence>
<evidence type="ECO:0000313" key="9">
    <source>
        <dbReference type="Proteomes" id="UP000015241"/>
    </source>
</evidence>
<dbReference type="Pfam" id="PF02636">
    <property type="entry name" value="Methyltransf_28"/>
    <property type="match status" value="1"/>
</dbReference>
<proteinExistence type="inferred from homology"/>
<dbReference type="InterPro" id="IPR038375">
    <property type="entry name" value="NDUFAF7_sf"/>
</dbReference>
<dbReference type="InParanoid" id="S8E9F1"/>
<evidence type="ECO:0000256" key="7">
    <source>
        <dbReference type="RuleBase" id="RU364114"/>
    </source>
</evidence>
<comment type="subcellular location">
    <subcellularLocation>
        <location evidence="1 7">Mitochondrion</location>
    </subcellularLocation>
</comment>
<dbReference type="GO" id="GO:0035243">
    <property type="term" value="F:protein-arginine omega-N symmetric methyltransferase activity"/>
    <property type="evidence" value="ECO:0007669"/>
    <property type="project" value="UniProtKB-EC"/>
</dbReference>
<dbReference type="AlphaFoldDB" id="S8E9F1"/>
<accession>S8E9F1</accession>
<dbReference type="PANTHER" id="PTHR12049">
    <property type="entry name" value="PROTEIN ARGININE METHYLTRANSFERASE NDUFAF7, MITOCHONDRIAL"/>
    <property type="match status" value="1"/>
</dbReference>
<dbReference type="eggNOG" id="KOG2901">
    <property type="taxonomic scope" value="Eukaryota"/>
</dbReference>
<dbReference type="Gene3D" id="3.40.50.12710">
    <property type="match status" value="1"/>
</dbReference>
<dbReference type="PANTHER" id="PTHR12049:SF7">
    <property type="entry name" value="PROTEIN ARGININE METHYLTRANSFERASE NDUFAF7, MITOCHONDRIAL"/>
    <property type="match status" value="1"/>
</dbReference>
<dbReference type="InterPro" id="IPR029063">
    <property type="entry name" value="SAM-dependent_MTases_sf"/>
</dbReference>
<dbReference type="GO" id="GO:0005739">
    <property type="term" value="C:mitochondrion"/>
    <property type="evidence" value="ECO:0007669"/>
    <property type="project" value="UniProtKB-SubCell"/>
</dbReference>
<comment type="function">
    <text evidence="7">Arginine methyltransferase involved in the assembly or stability of mitochondrial NADH:ubiquinone oxidoreductase complex (complex I).</text>
</comment>
<name>S8E9F1_FOMSC</name>
<keyword evidence="9" id="KW-1185">Reference proteome</keyword>
<evidence type="ECO:0000256" key="1">
    <source>
        <dbReference type="ARBA" id="ARBA00004173"/>
    </source>
</evidence>
<organism evidence="8 9">
    <name type="scientific">Fomitopsis schrenkii</name>
    <name type="common">Brown rot fungus</name>
    <dbReference type="NCBI Taxonomy" id="2126942"/>
    <lineage>
        <taxon>Eukaryota</taxon>
        <taxon>Fungi</taxon>
        <taxon>Dikarya</taxon>
        <taxon>Basidiomycota</taxon>
        <taxon>Agaricomycotina</taxon>
        <taxon>Agaricomycetes</taxon>
        <taxon>Polyporales</taxon>
        <taxon>Fomitopsis</taxon>
    </lineage>
</organism>
<dbReference type="GO" id="GO:0032981">
    <property type="term" value="P:mitochondrial respiratory chain complex I assembly"/>
    <property type="evidence" value="ECO:0007669"/>
    <property type="project" value="TreeGrafter"/>
</dbReference>
<evidence type="ECO:0000256" key="4">
    <source>
        <dbReference type="ARBA" id="ARBA00022679"/>
    </source>
</evidence>
<dbReference type="Proteomes" id="UP000015241">
    <property type="component" value="Unassembled WGS sequence"/>
</dbReference>
<dbReference type="InterPro" id="IPR003788">
    <property type="entry name" value="NDUFAF7"/>
</dbReference>
<evidence type="ECO:0000256" key="2">
    <source>
        <dbReference type="ARBA" id="ARBA00005891"/>
    </source>
</evidence>
<evidence type="ECO:0000256" key="5">
    <source>
        <dbReference type="ARBA" id="ARBA00023128"/>
    </source>
</evidence>
<protein>
    <recommendedName>
        <fullName evidence="7">Protein arginine methyltransferase NDUFAF7</fullName>
        <ecNumber evidence="7">2.1.1.320</ecNumber>
    </recommendedName>
</protein>
<dbReference type="OrthoDB" id="438553at2759"/>
<reference evidence="8 9" key="1">
    <citation type="journal article" date="2012" name="Science">
        <title>The Paleozoic origin of enzymatic lignin decomposition reconstructed from 31 fungal genomes.</title>
        <authorList>
            <person name="Floudas D."/>
            <person name="Binder M."/>
            <person name="Riley R."/>
            <person name="Barry K."/>
            <person name="Blanchette R.A."/>
            <person name="Henrissat B."/>
            <person name="Martinez A.T."/>
            <person name="Otillar R."/>
            <person name="Spatafora J.W."/>
            <person name="Yadav J.S."/>
            <person name="Aerts A."/>
            <person name="Benoit I."/>
            <person name="Boyd A."/>
            <person name="Carlson A."/>
            <person name="Copeland A."/>
            <person name="Coutinho P.M."/>
            <person name="de Vries R.P."/>
            <person name="Ferreira P."/>
            <person name="Findley K."/>
            <person name="Foster B."/>
            <person name="Gaskell J."/>
            <person name="Glotzer D."/>
            <person name="Gorecki P."/>
            <person name="Heitman J."/>
            <person name="Hesse C."/>
            <person name="Hori C."/>
            <person name="Igarashi K."/>
            <person name="Jurgens J.A."/>
            <person name="Kallen N."/>
            <person name="Kersten P."/>
            <person name="Kohler A."/>
            <person name="Kuees U."/>
            <person name="Kumar T.K.A."/>
            <person name="Kuo A."/>
            <person name="LaButti K."/>
            <person name="Larrondo L.F."/>
            <person name="Lindquist E."/>
            <person name="Ling A."/>
            <person name="Lombard V."/>
            <person name="Lucas S."/>
            <person name="Lundell T."/>
            <person name="Martin R."/>
            <person name="McLaughlin D.J."/>
            <person name="Morgenstern I."/>
            <person name="Morin E."/>
            <person name="Murat C."/>
            <person name="Nagy L.G."/>
            <person name="Nolan M."/>
            <person name="Ohm R.A."/>
            <person name="Patyshakuliyeva A."/>
            <person name="Rokas A."/>
            <person name="Ruiz-Duenas F.J."/>
            <person name="Sabat G."/>
            <person name="Salamov A."/>
            <person name="Samejima M."/>
            <person name="Schmutz J."/>
            <person name="Slot J.C."/>
            <person name="St John F."/>
            <person name="Stenlid J."/>
            <person name="Sun H."/>
            <person name="Sun S."/>
            <person name="Syed K."/>
            <person name="Tsang A."/>
            <person name="Wiebenga A."/>
            <person name="Young D."/>
            <person name="Pisabarro A."/>
            <person name="Eastwood D.C."/>
            <person name="Martin F."/>
            <person name="Cullen D."/>
            <person name="Grigoriev I.V."/>
            <person name="Hibbett D.S."/>
        </authorList>
    </citation>
    <scope>NUCLEOTIDE SEQUENCE</scope>
    <source>
        <strain evidence="9">FP-58527</strain>
    </source>
</reference>
<dbReference type="STRING" id="743788.S8E9F1"/>
<comment type="similarity">
    <text evidence="2 7">Belongs to the NDUFAF7 family.</text>
</comment>
<keyword evidence="4 7" id="KW-0808">Transferase</keyword>
<dbReference type="HOGENOM" id="CLU_024840_3_1_1"/>